<sequence>MQTVGEMQQKLETCARNIPLSKEIRQLPFRCPRCGEHERFRSLSSLRAHLDQSHTYHTLHDLGPATRWRPAETPPLRTAGRPGAQRGGGEGGAAVAASEEGARVPRRPGEKPRAAAVADSTAEGRLRRVSTELAQTDSELLRHRVRSEHLAKEKDELFERERALSRQVDTAVMVIATLRRQLTVSEHELDRKEQEVITIHHFLEAAVQHEVCGKLKLQSFIENLLQRITLAERVLEYYQSASKRPNCAVRKSMSRAVENGPHSITKSRSAGGLLAPADSKRNTGSGYQTLADSLLNFSQIGCLPKSLDLSRLDDGDKALLAKLSAGGDLIAQDAQYHVKCLVSLYNKARATKTTVDEQDDINHGIALGELVSYIDDARMDALVAPVFKLVDLTRLYTTRLEQLGTVLTGRVHSTKLKDRIITYFPDLEEHKVLSISTDLGDRICRFFQKEGTVCPPELKSGLFTTGAVDNIDHNPSSTSAQDSFHGTGISLFQHPNSDSRGVQRVVPDDTATSAAHLPQSYTIVPPVVRGKCDPPVPKLAGPNKSDCQLIPQAMQMEYRWLEQMEKTVISDTPLQGDETVSWAAYHASKQSIPEEPECSVTLTSLLPLFYDQAKSVAMIRHSMDVVKRAVDILNPGQIPVITLDQPLYTLAKQIQWRWPETHGEDHFVIVFGGLHIEMAAWKTLGNLLDSSGWTGVLVLAGVASTGTADSFLKAAHVTRTRRAHQVTASSLYLLLKEAYSQYTSGLEEGQDPMPLDDWCAERVDASPQFQFWFIILQLELAVLIYVRSVREENFLLYTDALSKLVPWFFALGHTNYARWISVHLRDMVTLVTKHPSVYAQFLAGNFTVKKTTHAFSAIALDQAHEQNNALVKGDGGAVGLTENPAALRRWMVSGPEMARLISEFQATTEKRMKKTELKHHEQTKHTQVAFARDVRALTRVMGEMGNPFCEDSKDLLVLDSRDLADPAVINTLHQIEKLGQEQYDTSDHSTENAAASPPVEVMILDGAAIVNMLAPGNAKTFSEYASLVFLPYITSQLQHTSRVDIVWDEYFPDSLKAHTRKRRGKGTRRRVEPSSSIPGNWQAFLRIDENKVTGVTALGMNGDAVDGAVGAEALRIHRRAVFPPGRMRLWRNWLYLREVMLTP</sequence>
<dbReference type="Proteomes" id="UP001221898">
    <property type="component" value="Unassembled WGS sequence"/>
</dbReference>
<comment type="caution">
    <text evidence="3">The sequence shown here is derived from an EMBL/GenBank/DDBJ whole genome shotgun (WGS) entry which is preliminary data.</text>
</comment>
<dbReference type="AlphaFoldDB" id="A0AAD7W186"/>
<protein>
    <recommendedName>
        <fullName evidence="2">FBX41/ZN365 C2H2-type zinc finger domain-containing protein</fullName>
    </recommendedName>
</protein>
<dbReference type="Pfam" id="PF23165">
    <property type="entry name" value="zf-C2H2_FBX41"/>
    <property type="match status" value="1"/>
</dbReference>
<evidence type="ECO:0000256" key="1">
    <source>
        <dbReference type="SAM" id="MobiDB-lite"/>
    </source>
</evidence>
<keyword evidence="4" id="KW-1185">Reference proteome</keyword>
<feature type="region of interest" description="Disordered" evidence="1">
    <location>
        <begin position="57"/>
        <end position="123"/>
    </location>
</feature>
<evidence type="ECO:0000313" key="4">
    <source>
        <dbReference type="Proteomes" id="UP001221898"/>
    </source>
</evidence>
<dbReference type="EMBL" id="JAINUG010000390">
    <property type="protein sequence ID" value="KAJ8372691.1"/>
    <property type="molecule type" value="Genomic_DNA"/>
</dbReference>
<evidence type="ECO:0000313" key="3">
    <source>
        <dbReference type="EMBL" id="KAJ8372691.1"/>
    </source>
</evidence>
<reference evidence="3" key="1">
    <citation type="journal article" date="2023" name="Science">
        <title>Genome structures resolve the early diversification of teleost fishes.</title>
        <authorList>
            <person name="Parey E."/>
            <person name="Louis A."/>
            <person name="Montfort J."/>
            <person name="Bouchez O."/>
            <person name="Roques C."/>
            <person name="Iampietro C."/>
            <person name="Lluch J."/>
            <person name="Castinel A."/>
            <person name="Donnadieu C."/>
            <person name="Desvignes T."/>
            <person name="Floi Bucao C."/>
            <person name="Jouanno E."/>
            <person name="Wen M."/>
            <person name="Mejri S."/>
            <person name="Dirks R."/>
            <person name="Jansen H."/>
            <person name="Henkel C."/>
            <person name="Chen W.J."/>
            <person name="Zahm M."/>
            <person name="Cabau C."/>
            <person name="Klopp C."/>
            <person name="Thompson A.W."/>
            <person name="Robinson-Rechavi M."/>
            <person name="Braasch I."/>
            <person name="Lecointre G."/>
            <person name="Bobe J."/>
            <person name="Postlethwait J.H."/>
            <person name="Berthelot C."/>
            <person name="Roest Crollius H."/>
            <person name="Guiguen Y."/>
        </authorList>
    </citation>
    <scope>NUCLEOTIDE SEQUENCE</scope>
    <source>
        <strain evidence="3">NC1722</strain>
    </source>
</reference>
<accession>A0AAD7W186</accession>
<proteinExistence type="predicted"/>
<feature type="region of interest" description="Disordered" evidence="1">
    <location>
        <begin position="258"/>
        <end position="279"/>
    </location>
</feature>
<dbReference type="PANTHER" id="PTHR47018:SF1">
    <property type="entry name" value="TESMIN_TSO1-LIKE CXC DOMAIN-CONTAINING PROTEIN"/>
    <property type="match status" value="1"/>
</dbReference>
<gene>
    <name evidence="3" type="ORF">AAFF_G00280200</name>
</gene>
<dbReference type="PANTHER" id="PTHR47018">
    <property type="entry name" value="CXC DOMAIN-CONTAINING PROTEIN-RELATED"/>
    <property type="match status" value="1"/>
</dbReference>
<dbReference type="InterPro" id="IPR057038">
    <property type="entry name" value="FBX41/ZN365_Znf-C2H2"/>
</dbReference>
<name>A0AAD7W186_9TELE</name>
<organism evidence="3 4">
    <name type="scientific">Aldrovandia affinis</name>
    <dbReference type="NCBI Taxonomy" id="143900"/>
    <lineage>
        <taxon>Eukaryota</taxon>
        <taxon>Metazoa</taxon>
        <taxon>Chordata</taxon>
        <taxon>Craniata</taxon>
        <taxon>Vertebrata</taxon>
        <taxon>Euteleostomi</taxon>
        <taxon>Actinopterygii</taxon>
        <taxon>Neopterygii</taxon>
        <taxon>Teleostei</taxon>
        <taxon>Notacanthiformes</taxon>
        <taxon>Halosauridae</taxon>
        <taxon>Aldrovandia</taxon>
    </lineage>
</organism>
<feature type="compositionally biased region" description="Basic and acidic residues" evidence="1">
    <location>
        <begin position="100"/>
        <end position="113"/>
    </location>
</feature>
<evidence type="ECO:0000259" key="2">
    <source>
        <dbReference type="Pfam" id="PF23165"/>
    </source>
</evidence>
<feature type="domain" description="FBX41/ZN365 C2H2-type zinc finger" evidence="2">
    <location>
        <begin position="27"/>
        <end position="56"/>
    </location>
</feature>